<dbReference type="Proteomes" id="UP000236161">
    <property type="component" value="Unassembled WGS sequence"/>
</dbReference>
<proteinExistence type="predicted"/>
<organism evidence="1 2">
    <name type="scientific">Apostasia shenzhenica</name>
    <dbReference type="NCBI Taxonomy" id="1088818"/>
    <lineage>
        <taxon>Eukaryota</taxon>
        <taxon>Viridiplantae</taxon>
        <taxon>Streptophyta</taxon>
        <taxon>Embryophyta</taxon>
        <taxon>Tracheophyta</taxon>
        <taxon>Spermatophyta</taxon>
        <taxon>Magnoliopsida</taxon>
        <taxon>Liliopsida</taxon>
        <taxon>Asparagales</taxon>
        <taxon>Orchidaceae</taxon>
        <taxon>Apostasioideae</taxon>
        <taxon>Apostasia</taxon>
    </lineage>
</organism>
<sequence>MLRCGSRGRLRCVRAHRRDASSPRRNRPRRASAAAGCGSELRIAEGLRFTLRFDALSVVRVSLFHSSFCFLSLLNGSGI</sequence>
<dbReference type="AlphaFoldDB" id="A0A2H9ZW04"/>
<name>A0A2H9ZW04_9ASPA</name>
<evidence type="ECO:0000313" key="2">
    <source>
        <dbReference type="Proteomes" id="UP000236161"/>
    </source>
</evidence>
<gene>
    <name evidence="1" type="ORF">AXF42_Ash020183</name>
</gene>
<protein>
    <submittedName>
        <fullName evidence="1">Uncharacterized protein</fullName>
    </submittedName>
</protein>
<keyword evidence="2" id="KW-1185">Reference proteome</keyword>
<accession>A0A2H9ZW04</accession>
<evidence type="ECO:0000313" key="1">
    <source>
        <dbReference type="EMBL" id="PKA47454.1"/>
    </source>
</evidence>
<dbReference type="EMBL" id="KZ453230">
    <property type="protein sequence ID" value="PKA47454.1"/>
    <property type="molecule type" value="Genomic_DNA"/>
</dbReference>
<reference evidence="1 2" key="1">
    <citation type="journal article" date="2017" name="Nature">
        <title>The Apostasia genome and the evolution of orchids.</title>
        <authorList>
            <person name="Zhang G.Q."/>
            <person name="Liu K.W."/>
            <person name="Li Z."/>
            <person name="Lohaus R."/>
            <person name="Hsiao Y.Y."/>
            <person name="Niu S.C."/>
            <person name="Wang J.Y."/>
            <person name="Lin Y.C."/>
            <person name="Xu Q."/>
            <person name="Chen L.J."/>
            <person name="Yoshida K."/>
            <person name="Fujiwara S."/>
            <person name="Wang Z.W."/>
            <person name="Zhang Y.Q."/>
            <person name="Mitsuda N."/>
            <person name="Wang M."/>
            <person name="Liu G.H."/>
            <person name="Pecoraro L."/>
            <person name="Huang H.X."/>
            <person name="Xiao X.J."/>
            <person name="Lin M."/>
            <person name="Wu X.Y."/>
            <person name="Wu W.L."/>
            <person name="Chen Y.Y."/>
            <person name="Chang S.B."/>
            <person name="Sakamoto S."/>
            <person name="Ohme-Takagi M."/>
            <person name="Yagi M."/>
            <person name="Zeng S.J."/>
            <person name="Shen C.Y."/>
            <person name="Yeh C.M."/>
            <person name="Luo Y.B."/>
            <person name="Tsai W.C."/>
            <person name="Van de Peer Y."/>
            <person name="Liu Z.J."/>
        </authorList>
    </citation>
    <scope>NUCLEOTIDE SEQUENCE [LARGE SCALE GENOMIC DNA]</scope>
    <source>
        <strain evidence="2">cv. Shenzhen</strain>
        <tissue evidence="1">Stem</tissue>
    </source>
</reference>